<evidence type="ECO:0000313" key="3">
    <source>
        <dbReference type="Proteomes" id="UP001500235"/>
    </source>
</evidence>
<accession>A0ABP7SSM2</accession>
<keyword evidence="1" id="KW-0472">Membrane</keyword>
<organism evidence="2 3">
    <name type="scientific">Sphingomonas swuensis</name>
    <dbReference type="NCBI Taxonomy" id="977800"/>
    <lineage>
        <taxon>Bacteria</taxon>
        <taxon>Pseudomonadati</taxon>
        <taxon>Pseudomonadota</taxon>
        <taxon>Alphaproteobacteria</taxon>
        <taxon>Sphingomonadales</taxon>
        <taxon>Sphingomonadaceae</taxon>
        <taxon>Sphingomonas</taxon>
    </lineage>
</organism>
<reference evidence="3" key="1">
    <citation type="journal article" date="2019" name="Int. J. Syst. Evol. Microbiol.">
        <title>The Global Catalogue of Microorganisms (GCM) 10K type strain sequencing project: providing services to taxonomists for standard genome sequencing and annotation.</title>
        <authorList>
            <consortium name="The Broad Institute Genomics Platform"/>
            <consortium name="The Broad Institute Genome Sequencing Center for Infectious Disease"/>
            <person name="Wu L."/>
            <person name="Ma J."/>
        </authorList>
    </citation>
    <scope>NUCLEOTIDE SEQUENCE [LARGE SCALE GENOMIC DNA]</scope>
    <source>
        <strain evidence="3">JCM 17563</strain>
    </source>
</reference>
<comment type="caution">
    <text evidence="2">The sequence shown here is derived from an EMBL/GenBank/DDBJ whole genome shotgun (WGS) entry which is preliminary data.</text>
</comment>
<evidence type="ECO:0000256" key="1">
    <source>
        <dbReference type="SAM" id="Phobius"/>
    </source>
</evidence>
<feature type="transmembrane region" description="Helical" evidence="1">
    <location>
        <begin position="140"/>
        <end position="159"/>
    </location>
</feature>
<keyword evidence="1" id="KW-0812">Transmembrane</keyword>
<name>A0ABP7SSM2_9SPHN</name>
<protein>
    <submittedName>
        <fullName evidence="2">Uncharacterized protein</fullName>
    </submittedName>
</protein>
<dbReference type="EMBL" id="BAABBQ010000001">
    <property type="protein sequence ID" value="GAA4015743.1"/>
    <property type="molecule type" value="Genomic_DNA"/>
</dbReference>
<gene>
    <name evidence="2" type="ORF">GCM10022280_13180</name>
</gene>
<dbReference type="Proteomes" id="UP001500235">
    <property type="component" value="Unassembled WGS sequence"/>
</dbReference>
<keyword evidence="1" id="KW-1133">Transmembrane helix</keyword>
<feature type="transmembrane region" description="Helical" evidence="1">
    <location>
        <begin position="71"/>
        <end position="90"/>
    </location>
</feature>
<evidence type="ECO:0000313" key="2">
    <source>
        <dbReference type="EMBL" id="GAA4015743.1"/>
    </source>
</evidence>
<feature type="transmembrane region" description="Helical" evidence="1">
    <location>
        <begin position="110"/>
        <end position="128"/>
    </location>
</feature>
<dbReference type="RefSeq" id="WP_344706591.1">
    <property type="nucleotide sequence ID" value="NZ_BAABBQ010000001.1"/>
</dbReference>
<sequence length="186" mass="20836">MTEGALVFASLIVGIALTDQLSSLHRLLRDRTAVRWSVRALWTALLIFLTQVQVWWAVADGKAERLTIGQFLPTLAVLTFLFLAAAASLPDKGRAEDRDLERFYDSERRYIWAMLVFALGFALLGNALERLHDRESLSTMAERAIGDGIVLALMASNIWVRSPRWHYVTLAVLSLGPIQWLSRGLG</sequence>
<proteinExistence type="predicted"/>
<feature type="transmembrane region" description="Helical" evidence="1">
    <location>
        <begin position="40"/>
        <end position="59"/>
    </location>
</feature>
<keyword evidence="3" id="KW-1185">Reference proteome</keyword>